<evidence type="ECO:0000259" key="3">
    <source>
        <dbReference type="SMART" id="SM00244"/>
    </source>
</evidence>
<feature type="transmembrane region" description="Helical" evidence="2">
    <location>
        <begin position="12"/>
        <end position="32"/>
    </location>
</feature>
<dbReference type="PANTHER" id="PTHR42911:SF2">
    <property type="entry name" value="PROHIBITIN FAMILY PROTEIN"/>
    <property type="match status" value="1"/>
</dbReference>
<evidence type="ECO:0000256" key="1">
    <source>
        <dbReference type="ARBA" id="ARBA00004167"/>
    </source>
</evidence>
<keyword evidence="2" id="KW-0812">Transmembrane</keyword>
<dbReference type="GO" id="GO:0016020">
    <property type="term" value="C:membrane"/>
    <property type="evidence" value="ECO:0007669"/>
    <property type="project" value="UniProtKB-SubCell"/>
</dbReference>
<evidence type="ECO:0000313" key="5">
    <source>
        <dbReference type="Proteomes" id="UP001069090"/>
    </source>
</evidence>
<reference evidence="4 5" key="1">
    <citation type="submission" date="2022-12" db="EMBL/GenBank/DDBJ databases">
        <title>Dasania phycosphaerae sp. nov., isolated from particulate material of the south coast of Korea.</title>
        <authorList>
            <person name="Jiang Y."/>
        </authorList>
    </citation>
    <scope>NUCLEOTIDE SEQUENCE [LARGE SCALE GENOMIC DNA]</scope>
    <source>
        <strain evidence="4 5">GY-19</strain>
    </source>
</reference>
<dbReference type="Pfam" id="PF01145">
    <property type="entry name" value="Band_7"/>
    <property type="match status" value="1"/>
</dbReference>
<organism evidence="4 5">
    <name type="scientific">Dasania phycosphaerae</name>
    <dbReference type="NCBI Taxonomy" id="2950436"/>
    <lineage>
        <taxon>Bacteria</taxon>
        <taxon>Pseudomonadati</taxon>
        <taxon>Pseudomonadota</taxon>
        <taxon>Gammaproteobacteria</taxon>
        <taxon>Cellvibrionales</taxon>
        <taxon>Spongiibacteraceae</taxon>
        <taxon>Dasania</taxon>
    </lineage>
</organism>
<dbReference type="EMBL" id="JAPTGG010000008">
    <property type="protein sequence ID" value="MCZ0865782.1"/>
    <property type="molecule type" value="Genomic_DNA"/>
</dbReference>
<dbReference type="Proteomes" id="UP001069090">
    <property type="component" value="Unassembled WGS sequence"/>
</dbReference>
<dbReference type="AlphaFoldDB" id="A0A9J6RM36"/>
<gene>
    <name evidence="4" type="ORF">O0V09_11245</name>
</gene>
<dbReference type="InterPro" id="IPR001107">
    <property type="entry name" value="Band_7"/>
</dbReference>
<proteinExistence type="predicted"/>
<dbReference type="SUPFAM" id="SSF117892">
    <property type="entry name" value="Band 7/SPFH domain"/>
    <property type="match status" value="1"/>
</dbReference>
<accession>A0A9J6RM36</accession>
<dbReference type="Gene3D" id="3.30.479.30">
    <property type="entry name" value="Band 7 domain"/>
    <property type="match status" value="1"/>
</dbReference>
<sequence length="290" mass="32250">MNIKEKLTALNAAKAIPLVLAIIAVLNSYYIVIEGHVGVIKRFGEAMHQENPGLHFKIPFIETVEMIEVRTRKNAEKMASSTKEQMPVTIEVSVNWTVNKEAALDLFKKYGGLTQFEQRILDPRFRSATKDTIPQFEAEQLIQDRASAIQGIERRLAEEMGGFPVVVDNIQIENIVLPQKYINSIEIKQTEKNLAAAEEHKLERQRLEALRAVNTADAKAKGILKVAEAEAQSILLKGKAEAQAIEAKAKALKNNPLIVKLTEAQAWDGKLPSTMMGDGAMPIMDIRGKK</sequence>
<dbReference type="SMART" id="SM00244">
    <property type="entry name" value="PHB"/>
    <property type="match status" value="1"/>
</dbReference>
<dbReference type="InterPro" id="IPR036013">
    <property type="entry name" value="Band_7/SPFH_dom_sf"/>
</dbReference>
<dbReference type="CDD" id="cd03401">
    <property type="entry name" value="SPFH_prohibitin"/>
    <property type="match status" value="1"/>
</dbReference>
<dbReference type="PANTHER" id="PTHR42911">
    <property type="entry name" value="MODULATOR OF FTSH PROTEASE HFLC"/>
    <property type="match status" value="1"/>
</dbReference>
<comment type="caution">
    <text evidence="4">The sequence shown here is derived from an EMBL/GenBank/DDBJ whole genome shotgun (WGS) entry which is preliminary data.</text>
</comment>
<keyword evidence="5" id="KW-1185">Reference proteome</keyword>
<comment type="subcellular location">
    <subcellularLocation>
        <location evidence="1">Membrane</location>
        <topology evidence="1">Single-pass membrane protein</topology>
    </subcellularLocation>
</comment>
<dbReference type="InterPro" id="IPR000163">
    <property type="entry name" value="Prohibitin"/>
</dbReference>
<keyword evidence="2" id="KW-0472">Membrane</keyword>
<keyword evidence="2" id="KW-1133">Transmembrane helix</keyword>
<evidence type="ECO:0000256" key="2">
    <source>
        <dbReference type="SAM" id="Phobius"/>
    </source>
</evidence>
<protein>
    <submittedName>
        <fullName evidence="4">Prohibitin family protein</fullName>
    </submittedName>
</protein>
<feature type="domain" description="Band 7" evidence="3">
    <location>
        <begin position="27"/>
        <end position="189"/>
    </location>
</feature>
<name>A0A9J6RM36_9GAMM</name>
<dbReference type="RefSeq" id="WP_258331922.1">
    <property type="nucleotide sequence ID" value="NZ_JAPTGG010000008.1"/>
</dbReference>
<evidence type="ECO:0000313" key="4">
    <source>
        <dbReference type="EMBL" id="MCZ0865782.1"/>
    </source>
</evidence>